<evidence type="ECO:0000256" key="2">
    <source>
        <dbReference type="ARBA" id="ARBA00022527"/>
    </source>
</evidence>
<dbReference type="GO" id="GO:0005737">
    <property type="term" value="C:cytoplasm"/>
    <property type="evidence" value="ECO:0000318"/>
    <property type="project" value="GO_Central"/>
</dbReference>
<sequence length="219" mass="25244">MGRRRFGTIFRCFSFAAYKVIDKRRPSNATYRQCLVNEPKLMTLLSPHHHILRILDGHETDDRLSLMLELCEPDTRYDRILVLELCEHDALYDRILSRKALTDPLAATCMVQILCVLAHCYCLSIVNRDVKPEDVLFDSRDVLKLARFGSATWLHDGGPVEGVEGTPYSVSPEVLMRWEYGEEVDILYNILAVAKEFFSKMICRDVSRRISAEQALRHP</sequence>
<keyword evidence="2" id="KW-0723">Serine/threonine-protein kinase</keyword>
<keyword evidence="4" id="KW-0547">Nucleotide-binding</keyword>
<dbReference type="PANTHER" id="PTHR24349">
    <property type="entry name" value="SERINE/THREONINE-PROTEIN KINASE"/>
    <property type="match status" value="1"/>
</dbReference>
<dbReference type="InterPro" id="IPR050205">
    <property type="entry name" value="CDPK_Ser/Thr_kinases"/>
</dbReference>
<dbReference type="AlphaFoldDB" id="A0A059B5X9"/>
<evidence type="ECO:0000256" key="6">
    <source>
        <dbReference type="ARBA" id="ARBA00022840"/>
    </source>
</evidence>
<gene>
    <name evidence="8" type="ORF">EUGRSUZ_H04243</name>
</gene>
<dbReference type="GO" id="GO:0005524">
    <property type="term" value="F:ATP binding"/>
    <property type="evidence" value="ECO:0007669"/>
    <property type="project" value="UniProtKB-KW"/>
</dbReference>
<dbReference type="EMBL" id="KK198760">
    <property type="protein sequence ID" value="KCW61518.1"/>
    <property type="molecule type" value="Genomic_DNA"/>
</dbReference>
<dbReference type="InterPro" id="IPR011009">
    <property type="entry name" value="Kinase-like_dom_sf"/>
</dbReference>
<dbReference type="Pfam" id="PF00069">
    <property type="entry name" value="Pkinase"/>
    <property type="match status" value="1"/>
</dbReference>
<evidence type="ECO:0000259" key="7">
    <source>
        <dbReference type="PROSITE" id="PS50011"/>
    </source>
</evidence>
<dbReference type="eggNOG" id="KOG0032">
    <property type="taxonomic scope" value="Eukaryota"/>
</dbReference>
<evidence type="ECO:0000256" key="1">
    <source>
        <dbReference type="ARBA" id="ARBA00005354"/>
    </source>
</evidence>
<dbReference type="PROSITE" id="PS50011">
    <property type="entry name" value="PROTEIN_KINASE_DOM"/>
    <property type="match status" value="1"/>
</dbReference>
<evidence type="ECO:0000313" key="8">
    <source>
        <dbReference type="EMBL" id="KCW61518.1"/>
    </source>
</evidence>
<dbReference type="GO" id="GO:0009931">
    <property type="term" value="F:calcium-dependent protein serine/threonine kinase activity"/>
    <property type="evidence" value="ECO:0000318"/>
    <property type="project" value="GO_Central"/>
</dbReference>
<dbReference type="GO" id="GO:0005516">
    <property type="term" value="F:calmodulin binding"/>
    <property type="evidence" value="ECO:0000318"/>
    <property type="project" value="GO_Central"/>
</dbReference>
<dbReference type="InterPro" id="IPR000719">
    <property type="entry name" value="Prot_kinase_dom"/>
</dbReference>
<dbReference type="SUPFAM" id="SSF56112">
    <property type="entry name" value="Protein kinase-like (PK-like)"/>
    <property type="match status" value="1"/>
</dbReference>
<name>A0A059B5X9_EUCGR</name>
<reference evidence="8" key="1">
    <citation type="submission" date="2013-07" db="EMBL/GenBank/DDBJ databases">
        <title>The genome of Eucalyptus grandis.</title>
        <authorList>
            <person name="Schmutz J."/>
            <person name="Hayes R."/>
            <person name="Myburg A."/>
            <person name="Tuskan G."/>
            <person name="Grattapaglia D."/>
            <person name="Rokhsar D.S."/>
        </authorList>
    </citation>
    <scope>NUCLEOTIDE SEQUENCE</scope>
    <source>
        <tissue evidence="8">Leaf extractions</tissue>
    </source>
</reference>
<evidence type="ECO:0000256" key="5">
    <source>
        <dbReference type="ARBA" id="ARBA00022777"/>
    </source>
</evidence>
<feature type="domain" description="Protein kinase" evidence="7">
    <location>
        <begin position="1"/>
        <end position="219"/>
    </location>
</feature>
<keyword evidence="3" id="KW-0808">Transferase</keyword>
<keyword evidence="6" id="KW-0067">ATP-binding</keyword>
<keyword evidence="5" id="KW-0418">Kinase</keyword>
<evidence type="ECO:0000256" key="3">
    <source>
        <dbReference type="ARBA" id="ARBA00022679"/>
    </source>
</evidence>
<protein>
    <recommendedName>
        <fullName evidence="7">Protein kinase domain-containing protein</fullName>
    </recommendedName>
</protein>
<dbReference type="GO" id="GO:0035556">
    <property type="term" value="P:intracellular signal transduction"/>
    <property type="evidence" value="ECO:0000318"/>
    <property type="project" value="GO_Central"/>
</dbReference>
<dbReference type="GO" id="GO:0005634">
    <property type="term" value="C:nucleus"/>
    <property type="evidence" value="ECO:0000318"/>
    <property type="project" value="GO_Central"/>
</dbReference>
<dbReference type="SMART" id="SM00220">
    <property type="entry name" value="S_TKc"/>
    <property type="match status" value="1"/>
</dbReference>
<dbReference type="Gramene" id="KCW61518">
    <property type="protein sequence ID" value="KCW61518"/>
    <property type="gene ID" value="EUGRSUZ_H04243"/>
</dbReference>
<dbReference type="Gene3D" id="1.10.510.10">
    <property type="entry name" value="Transferase(Phosphotransferase) domain 1"/>
    <property type="match status" value="1"/>
</dbReference>
<proteinExistence type="inferred from homology"/>
<dbReference type="GO" id="GO:0004683">
    <property type="term" value="F:calcium/calmodulin-dependent protein kinase activity"/>
    <property type="evidence" value="ECO:0000318"/>
    <property type="project" value="GO_Central"/>
</dbReference>
<comment type="similarity">
    <text evidence="1">Belongs to the protein kinase superfamily. CAMK Ser/Thr protein kinase family. CaMK subfamily.</text>
</comment>
<evidence type="ECO:0000256" key="4">
    <source>
        <dbReference type="ARBA" id="ARBA00022741"/>
    </source>
</evidence>
<accession>A0A059B5X9</accession>
<dbReference type="InParanoid" id="A0A059B5X9"/>
<organism evidence="8">
    <name type="scientific">Eucalyptus grandis</name>
    <name type="common">Flooded gum</name>
    <dbReference type="NCBI Taxonomy" id="71139"/>
    <lineage>
        <taxon>Eukaryota</taxon>
        <taxon>Viridiplantae</taxon>
        <taxon>Streptophyta</taxon>
        <taxon>Embryophyta</taxon>
        <taxon>Tracheophyta</taxon>
        <taxon>Spermatophyta</taxon>
        <taxon>Magnoliopsida</taxon>
        <taxon>eudicotyledons</taxon>
        <taxon>Gunneridae</taxon>
        <taxon>Pentapetalae</taxon>
        <taxon>rosids</taxon>
        <taxon>malvids</taxon>
        <taxon>Myrtales</taxon>
        <taxon>Myrtaceae</taxon>
        <taxon>Myrtoideae</taxon>
        <taxon>Eucalypteae</taxon>
        <taxon>Eucalyptus</taxon>
    </lineage>
</organism>
<dbReference type="Gene3D" id="3.30.200.20">
    <property type="entry name" value="Phosphorylase Kinase, domain 1"/>
    <property type="match status" value="1"/>
</dbReference>